<dbReference type="AlphaFoldDB" id="A0A1G9YZY4"/>
<keyword evidence="1" id="KW-0812">Transmembrane</keyword>
<evidence type="ECO:0000256" key="1">
    <source>
        <dbReference type="SAM" id="Phobius"/>
    </source>
</evidence>
<feature type="transmembrane region" description="Helical" evidence="1">
    <location>
        <begin position="6"/>
        <end position="26"/>
    </location>
</feature>
<keyword evidence="1" id="KW-0472">Membrane</keyword>
<protein>
    <recommendedName>
        <fullName evidence="4">Cation/multidrug efflux pump</fullName>
    </recommendedName>
</protein>
<dbReference type="EMBL" id="FNIJ01000001">
    <property type="protein sequence ID" value="SDN13916.1"/>
    <property type="molecule type" value="Genomic_DNA"/>
</dbReference>
<name>A0A1G9YZY4_9PSED</name>
<sequence length="214" mass="23910">MQYDGLAWAFALVALLAVLVAARILFDRHWFLGWLRGCAGLACVAVAVLLALAGWDLGSYATLPQERPLATLSFKREAPQRYQVKVLEGNHERTVELDGDLWQLDTRIIRWKGLAALLGLQPGYRLQTLGGRFFAIEEQTRAKPVALAGSSRGVDVWRWLNEGRHDLFLLEAKAGRVNFLPMADDAVFAVRHGPVGLYAEPMNQAAQQAMREWN</sequence>
<accession>A0A1G9YZY4</accession>
<dbReference type="STRING" id="198616.SAMN05216193_101259"/>
<feature type="transmembrane region" description="Helical" evidence="1">
    <location>
        <begin position="33"/>
        <end position="55"/>
    </location>
</feature>
<dbReference type="RefSeq" id="WP_084310388.1">
    <property type="nucleotide sequence ID" value="NZ_FNIJ01000001.1"/>
</dbReference>
<gene>
    <name evidence="2" type="ORF">SAMN05216193_101259</name>
</gene>
<evidence type="ECO:0000313" key="2">
    <source>
        <dbReference type="EMBL" id="SDN13916.1"/>
    </source>
</evidence>
<organism evidence="2 3">
    <name type="scientific">Pseudomonas jinjuensis</name>
    <dbReference type="NCBI Taxonomy" id="198616"/>
    <lineage>
        <taxon>Bacteria</taxon>
        <taxon>Pseudomonadati</taxon>
        <taxon>Pseudomonadota</taxon>
        <taxon>Gammaproteobacteria</taxon>
        <taxon>Pseudomonadales</taxon>
        <taxon>Pseudomonadaceae</taxon>
        <taxon>Pseudomonas</taxon>
    </lineage>
</organism>
<proteinExistence type="predicted"/>
<reference evidence="3" key="1">
    <citation type="submission" date="2016-10" db="EMBL/GenBank/DDBJ databases">
        <authorList>
            <person name="Varghese N."/>
            <person name="Submissions S."/>
        </authorList>
    </citation>
    <scope>NUCLEOTIDE SEQUENCE [LARGE SCALE GENOMIC DNA]</scope>
    <source>
        <strain evidence="3">JCM 21621</strain>
    </source>
</reference>
<keyword evidence="3" id="KW-1185">Reference proteome</keyword>
<evidence type="ECO:0008006" key="4">
    <source>
        <dbReference type="Google" id="ProtNLM"/>
    </source>
</evidence>
<keyword evidence="1" id="KW-1133">Transmembrane helix</keyword>
<evidence type="ECO:0000313" key="3">
    <source>
        <dbReference type="Proteomes" id="UP000242957"/>
    </source>
</evidence>
<dbReference type="OrthoDB" id="9156649at2"/>
<dbReference type="Proteomes" id="UP000242957">
    <property type="component" value="Unassembled WGS sequence"/>
</dbReference>